<dbReference type="EMBL" id="AP014940">
    <property type="protein sequence ID" value="BAV97058.1"/>
    <property type="molecule type" value="Genomic_DNA"/>
</dbReference>
<evidence type="ECO:0000313" key="2">
    <source>
        <dbReference type="Proteomes" id="UP000218824"/>
    </source>
</evidence>
<dbReference type="GeneID" id="83063440"/>
<proteinExistence type="predicted"/>
<sequence>MKTSTTIGLAVTALVAMIVLAVAARSERDTPQGPATAQGGRVVDCRKPVGRLSTNSGARCLIRLDDGSNVELWSSQRYEAGYRVEVEVRQREHSGELVYQLGGQ</sequence>
<dbReference type="AlphaFoldDB" id="A0AAU9ALQ5"/>
<dbReference type="KEGG" id="lem:LEN_1571"/>
<name>A0AAU9ALQ5_LYSEN</name>
<organism evidence="1 2">
    <name type="scientific">Lysobacter enzymogenes</name>
    <dbReference type="NCBI Taxonomy" id="69"/>
    <lineage>
        <taxon>Bacteria</taxon>
        <taxon>Pseudomonadati</taxon>
        <taxon>Pseudomonadota</taxon>
        <taxon>Gammaproteobacteria</taxon>
        <taxon>Lysobacterales</taxon>
        <taxon>Lysobacteraceae</taxon>
        <taxon>Lysobacter</taxon>
    </lineage>
</organism>
<evidence type="ECO:0008006" key="3">
    <source>
        <dbReference type="Google" id="ProtNLM"/>
    </source>
</evidence>
<accession>A0AAU9ALQ5</accession>
<dbReference type="RefSeq" id="WP_096377280.1">
    <property type="nucleotide sequence ID" value="NZ_AP014940.1"/>
</dbReference>
<dbReference type="Proteomes" id="UP000218824">
    <property type="component" value="Chromosome"/>
</dbReference>
<evidence type="ECO:0000313" key="1">
    <source>
        <dbReference type="EMBL" id="BAV97058.1"/>
    </source>
</evidence>
<protein>
    <recommendedName>
        <fullName evidence="3">DUF4333 domain-containing protein</fullName>
    </recommendedName>
</protein>
<gene>
    <name evidence="1" type="ORF">LEN_1571</name>
</gene>
<reference evidence="1 2" key="1">
    <citation type="journal article" date="2017" name="DNA Res.">
        <title>Complete genome sequence and expression profile of the commercial lytic enzyme producer Lysobacter enzymogenes M497-1.</title>
        <authorList>
            <person name="Takami H."/>
            <person name="Toyoda A."/>
            <person name="Uchiyama I."/>
            <person name="Itoh T."/>
            <person name="Takaki Y."/>
            <person name="Arai W."/>
            <person name="Nishi S."/>
            <person name="Kawai M."/>
            <person name="Shinya K."/>
            <person name="Ikeda H."/>
        </authorList>
    </citation>
    <scope>NUCLEOTIDE SEQUENCE [LARGE SCALE GENOMIC DNA]</scope>
    <source>
        <strain evidence="1 2">M497-1</strain>
    </source>
</reference>